<keyword evidence="1" id="KW-0812">Transmembrane</keyword>
<reference evidence="2" key="1">
    <citation type="submission" date="2023-06" db="EMBL/GenBank/DDBJ databases">
        <authorList>
            <consortium name="Lawrence Berkeley National Laboratory"/>
            <person name="Ahrendt S."/>
            <person name="Sahu N."/>
            <person name="Indic B."/>
            <person name="Wong-Bajracharya J."/>
            <person name="Merenyi Z."/>
            <person name="Ke H.-M."/>
            <person name="Monk M."/>
            <person name="Kocsube S."/>
            <person name="Drula E."/>
            <person name="Lipzen A."/>
            <person name="Balint B."/>
            <person name="Henrissat B."/>
            <person name="Andreopoulos B."/>
            <person name="Martin F.M."/>
            <person name="Harder C.B."/>
            <person name="Rigling D."/>
            <person name="Ford K.L."/>
            <person name="Foster G.D."/>
            <person name="Pangilinan J."/>
            <person name="Papanicolaou A."/>
            <person name="Barry K."/>
            <person name="LaButti K."/>
            <person name="Viragh M."/>
            <person name="Koriabine M."/>
            <person name="Yan M."/>
            <person name="Riley R."/>
            <person name="Champramary S."/>
            <person name="Plett K.L."/>
            <person name="Tsai I.J."/>
            <person name="Slot J."/>
            <person name="Sipos G."/>
            <person name="Plett J."/>
            <person name="Nagy L.G."/>
            <person name="Grigoriev I.V."/>
        </authorList>
    </citation>
    <scope>NUCLEOTIDE SEQUENCE</scope>
    <source>
        <strain evidence="2">ICMP 16352</strain>
    </source>
</reference>
<comment type="caution">
    <text evidence="2">The sequence shown here is derived from an EMBL/GenBank/DDBJ whole genome shotgun (WGS) entry which is preliminary data.</text>
</comment>
<sequence>ETIEDESRGDALSKTLSILKMSWFITECFARVVQTLPITLLELTALTFASFSIITYFLWWNKPL</sequence>
<organism evidence="2 3">
    <name type="scientific">Armillaria novae-zelandiae</name>
    <dbReference type="NCBI Taxonomy" id="153914"/>
    <lineage>
        <taxon>Eukaryota</taxon>
        <taxon>Fungi</taxon>
        <taxon>Dikarya</taxon>
        <taxon>Basidiomycota</taxon>
        <taxon>Agaricomycotina</taxon>
        <taxon>Agaricomycetes</taxon>
        <taxon>Agaricomycetidae</taxon>
        <taxon>Agaricales</taxon>
        <taxon>Marasmiineae</taxon>
        <taxon>Physalacriaceae</taxon>
        <taxon>Armillaria</taxon>
    </lineage>
</organism>
<protein>
    <submittedName>
        <fullName evidence="2">Uncharacterized protein</fullName>
    </submittedName>
</protein>
<accession>A0AA39U596</accession>
<dbReference type="PANTHER" id="PTHR35043:SF8">
    <property type="entry name" value="DUF4220 DOMAIN-CONTAINING PROTEIN"/>
    <property type="match status" value="1"/>
</dbReference>
<dbReference type="EMBL" id="JAUEPR010000015">
    <property type="protein sequence ID" value="KAK0477777.1"/>
    <property type="molecule type" value="Genomic_DNA"/>
</dbReference>
<keyword evidence="1" id="KW-0472">Membrane</keyword>
<feature type="transmembrane region" description="Helical" evidence="1">
    <location>
        <begin position="40"/>
        <end position="59"/>
    </location>
</feature>
<evidence type="ECO:0000256" key="1">
    <source>
        <dbReference type="SAM" id="Phobius"/>
    </source>
</evidence>
<dbReference type="PANTHER" id="PTHR35043">
    <property type="entry name" value="TRANSCRIPTION FACTOR DOMAIN-CONTAINING PROTEIN"/>
    <property type="match status" value="1"/>
</dbReference>
<keyword evidence="3" id="KW-1185">Reference proteome</keyword>
<evidence type="ECO:0000313" key="3">
    <source>
        <dbReference type="Proteomes" id="UP001175227"/>
    </source>
</evidence>
<gene>
    <name evidence="2" type="ORF">IW261DRAFT_1307516</name>
</gene>
<proteinExistence type="predicted"/>
<dbReference type="AlphaFoldDB" id="A0AA39U596"/>
<dbReference type="Proteomes" id="UP001175227">
    <property type="component" value="Unassembled WGS sequence"/>
</dbReference>
<feature type="non-terminal residue" evidence="2">
    <location>
        <position position="1"/>
    </location>
</feature>
<evidence type="ECO:0000313" key="2">
    <source>
        <dbReference type="EMBL" id="KAK0477777.1"/>
    </source>
</evidence>
<keyword evidence="1" id="KW-1133">Transmembrane helix</keyword>
<feature type="non-terminal residue" evidence="2">
    <location>
        <position position="64"/>
    </location>
</feature>
<name>A0AA39U596_9AGAR</name>